<feature type="region of interest" description="Disordered" evidence="1">
    <location>
        <begin position="257"/>
        <end position="311"/>
    </location>
</feature>
<gene>
    <name evidence="3" type="ORF">QBC46DRAFT_163773</name>
</gene>
<dbReference type="GO" id="GO:0006396">
    <property type="term" value="P:RNA processing"/>
    <property type="evidence" value="ECO:0007669"/>
    <property type="project" value="InterPro"/>
</dbReference>
<dbReference type="Proteomes" id="UP001303473">
    <property type="component" value="Unassembled WGS sequence"/>
</dbReference>
<sequence>MPKERNFNPVQAQRKAEKAKAIKKGKAELQARRNEKLATRNPERIQQQINDLKALKEDGGKLTAIEEQSLEALEKDLKAVKKAREALGDKAPAFSERRGPPRQGGGRDDKVLGKRRRDAEDDNDSSASDVPEDVRTIPMPRDTPPPIPKEMLDEWYAKRRARRNNNSSANAANANEEPLGDNRRVPGQQETSEDNKPAAAPAVEAKVVYEAKPVIRDLKKEAVSAFMPTVVRMKIEKGKGQGGLLEPEEADELEKAGYLKTTSTTSTTSTTGRASLQRQSGDGDAMELDHGAAAPPGRRKVTMEEVEDDDG</sequence>
<evidence type="ECO:0000256" key="1">
    <source>
        <dbReference type="SAM" id="MobiDB-lite"/>
    </source>
</evidence>
<keyword evidence="4" id="KW-1185">Reference proteome</keyword>
<proteinExistence type="predicted"/>
<feature type="compositionally biased region" description="Low complexity" evidence="1">
    <location>
        <begin position="164"/>
        <end position="175"/>
    </location>
</feature>
<comment type="caution">
    <text evidence="3">The sequence shown here is derived from an EMBL/GenBank/DDBJ whole genome shotgun (WGS) entry which is preliminary data.</text>
</comment>
<feature type="region of interest" description="Disordered" evidence="1">
    <location>
        <begin position="82"/>
        <end position="202"/>
    </location>
</feature>
<feature type="compositionally biased region" description="Basic and acidic residues" evidence="1">
    <location>
        <begin position="95"/>
        <end position="112"/>
    </location>
</feature>
<evidence type="ECO:0000259" key="2">
    <source>
        <dbReference type="Pfam" id="PF09429"/>
    </source>
</evidence>
<accession>A0AAN6S3E3</accession>
<reference evidence="4" key="1">
    <citation type="journal article" date="2023" name="Mol. Phylogenet. Evol.">
        <title>Genome-scale phylogeny and comparative genomics of the fungal order Sordariales.</title>
        <authorList>
            <person name="Hensen N."/>
            <person name="Bonometti L."/>
            <person name="Westerberg I."/>
            <person name="Brannstrom I.O."/>
            <person name="Guillou S."/>
            <person name="Cros-Aarteil S."/>
            <person name="Calhoun S."/>
            <person name="Haridas S."/>
            <person name="Kuo A."/>
            <person name="Mondo S."/>
            <person name="Pangilinan J."/>
            <person name="Riley R."/>
            <person name="LaButti K."/>
            <person name="Andreopoulos B."/>
            <person name="Lipzen A."/>
            <person name="Chen C."/>
            <person name="Yan M."/>
            <person name="Daum C."/>
            <person name="Ng V."/>
            <person name="Clum A."/>
            <person name="Steindorff A."/>
            <person name="Ohm R.A."/>
            <person name="Martin F."/>
            <person name="Silar P."/>
            <person name="Natvig D.O."/>
            <person name="Lalanne C."/>
            <person name="Gautier V."/>
            <person name="Ament-Velasquez S.L."/>
            <person name="Kruys A."/>
            <person name="Hutchinson M.I."/>
            <person name="Powell A.J."/>
            <person name="Barry K."/>
            <person name="Miller A.N."/>
            <person name="Grigoriev I.V."/>
            <person name="Debuchy R."/>
            <person name="Gladieux P."/>
            <person name="Hiltunen Thoren M."/>
            <person name="Johannesson H."/>
        </authorList>
    </citation>
    <scope>NUCLEOTIDE SEQUENCE [LARGE SCALE GENOMIC DNA]</scope>
    <source>
        <strain evidence="4">CBS 340.73</strain>
    </source>
</reference>
<feature type="compositionally biased region" description="Low complexity" evidence="1">
    <location>
        <begin position="261"/>
        <end position="271"/>
    </location>
</feature>
<organism evidence="3 4">
    <name type="scientific">Diplogelasinospora grovesii</name>
    <dbReference type="NCBI Taxonomy" id="303347"/>
    <lineage>
        <taxon>Eukaryota</taxon>
        <taxon>Fungi</taxon>
        <taxon>Dikarya</taxon>
        <taxon>Ascomycota</taxon>
        <taxon>Pezizomycotina</taxon>
        <taxon>Sordariomycetes</taxon>
        <taxon>Sordariomycetidae</taxon>
        <taxon>Sordariales</taxon>
        <taxon>Diplogelasinosporaceae</taxon>
        <taxon>Diplogelasinospora</taxon>
    </lineage>
</organism>
<dbReference type="InterPro" id="IPR019007">
    <property type="entry name" value="Wbp11/ELF5/Saf1_N"/>
</dbReference>
<dbReference type="EMBL" id="MU853830">
    <property type="protein sequence ID" value="KAK3938391.1"/>
    <property type="molecule type" value="Genomic_DNA"/>
</dbReference>
<evidence type="ECO:0000313" key="4">
    <source>
        <dbReference type="Proteomes" id="UP001303473"/>
    </source>
</evidence>
<dbReference type="AlphaFoldDB" id="A0AAN6S3E3"/>
<dbReference type="Pfam" id="PF09429">
    <property type="entry name" value="Wbp11"/>
    <property type="match status" value="1"/>
</dbReference>
<feature type="compositionally biased region" description="Basic and acidic residues" evidence="1">
    <location>
        <begin position="14"/>
        <end position="43"/>
    </location>
</feature>
<feature type="region of interest" description="Disordered" evidence="1">
    <location>
        <begin position="1"/>
        <end position="45"/>
    </location>
</feature>
<protein>
    <submittedName>
        <fullName evidence="3">WW domain binding protein 11-domain-containing protein</fullName>
    </submittedName>
</protein>
<evidence type="ECO:0000313" key="3">
    <source>
        <dbReference type="EMBL" id="KAK3938391.1"/>
    </source>
</evidence>
<feature type="domain" description="Wbp11/ELF5/Saf1 N-terminal" evidence="2">
    <location>
        <begin position="4"/>
        <end position="82"/>
    </location>
</feature>
<name>A0AAN6S3E3_9PEZI</name>